<evidence type="ECO:0000313" key="2">
    <source>
        <dbReference type="EMBL" id="MDT3401458.1"/>
    </source>
</evidence>
<keyword evidence="1" id="KW-0472">Membrane</keyword>
<feature type="transmembrane region" description="Helical" evidence="1">
    <location>
        <begin position="39"/>
        <end position="56"/>
    </location>
</feature>
<evidence type="ECO:0000313" key="3">
    <source>
        <dbReference type="Proteomes" id="UP001258315"/>
    </source>
</evidence>
<evidence type="ECO:0000256" key="1">
    <source>
        <dbReference type="SAM" id="Phobius"/>
    </source>
</evidence>
<comment type="caution">
    <text evidence="2">The sequence shown here is derived from an EMBL/GenBank/DDBJ whole genome shotgun (WGS) entry which is preliminary data.</text>
</comment>
<organism evidence="2 3">
    <name type="scientific">Mucilaginibacter terrae</name>
    <dbReference type="NCBI Taxonomy" id="1955052"/>
    <lineage>
        <taxon>Bacteria</taxon>
        <taxon>Pseudomonadati</taxon>
        <taxon>Bacteroidota</taxon>
        <taxon>Sphingobacteriia</taxon>
        <taxon>Sphingobacteriales</taxon>
        <taxon>Sphingobacteriaceae</taxon>
        <taxon>Mucilaginibacter</taxon>
    </lineage>
</organism>
<dbReference type="Proteomes" id="UP001258315">
    <property type="component" value="Unassembled WGS sequence"/>
</dbReference>
<sequence length="166" mass="19228">MQVIYINKKQTLLDIVPPKYVHSKINYTMKNKIISFRRALIPAVLLLVSTITGALAQTPDMKDLKKSTPEQRAEWQNKLMKEKLKLTDTQYEHISSLNLEYARKMQPIITGDGNRFSRGKKAKALMKEKEGKLKQLLTKEQFEAYLQDVKEKMNAAKEAFMQNKNP</sequence>
<accession>A0ABU3GNV7</accession>
<name>A0ABU3GNV7_9SPHI</name>
<keyword evidence="1" id="KW-1133">Transmembrane helix</keyword>
<evidence type="ECO:0008006" key="4">
    <source>
        <dbReference type="Google" id="ProtNLM"/>
    </source>
</evidence>
<keyword evidence="3" id="KW-1185">Reference proteome</keyword>
<dbReference type="EMBL" id="JAVLVU010000001">
    <property type="protein sequence ID" value="MDT3401458.1"/>
    <property type="molecule type" value="Genomic_DNA"/>
</dbReference>
<proteinExistence type="predicted"/>
<reference evidence="3" key="1">
    <citation type="submission" date="2023-07" db="EMBL/GenBank/DDBJ databases">
        <title>Functional and genomic diversity of the sorghum phyllosphere microbiome.</title>
        <authorList>
            <person name="Shade A."/>
        </authorList>
    </citation>
    <scope>NUCLEOTIDE SEQUENCE [LARGE SCALE GENOMIC DNA]</scope>
    <source>
        <strain evidence="3">SORGH_AS_0422</strain>
    </source>
</reference>
<protein>
    <recommendedName>
        <fullName evidence="4">DUF4890 domain-containing protein</fullName>
    </recommendedName>
</protein>
<gene>
    <name evidence="2" type="ORF">QE417_000530</name>
</gene>
<keyword evidence="1" id="KW-0812">Transmembrane</keyword>